<keyword evidence="6" id="KW-1185">Reference proteome</keyword>
<dbReference type="InterPro" id="IPR001680">
    <property type="entry name" value="WD40_rpt"/>
</dbReference>
<evidence type="ECO:0000313" key="5">
    <source>
        <dbReference type="EMBL" id="KAJ4967038.1"/>
    </source>
</evidence>
<dbReference type="Proteomes" id="UP001141806">
    <property type="component" value="Unassembled WGS sequence"/>
</dbReference>
<reference evidence="5" key="1">
    <citation type="journal article" date="2023" name="Plant J.">
        <title>The genome of the king protea, Protea cynaroides.</title>
        <authorList>
            <person name="Chang J."/>
            <person name="Duong T.A."/>
            <person name="Schoeman C."/>
            <person name="Ma X."/>
            <person name="Roodt D."/>
            <person name="Barker N."/>
            <person name="Li Z."/>
            <person name="Van de Peer Y."/>
            <person name="Mizrachi E."/>
        </authorList>
    </citation>
    <scope>NUCLEOTIDE SEQUENCE</scope>
    <source>
        <tissue evidence="5">Young leaves</tissue>
    </source>
</reference>
<feature type="compositionally biased region" description="Low complexity" evidence="4">
    <location>
        <begin position="292"/>
        <end position="305"/>
    </location>
</feature>
<dbReference type="PROSITE" id="PS50294">
    <property type="entry name" value="WD_REPEATS_REGION"/>
    <property type="match status" value="1"/>
</dbReference>
<feature type="compositionally biased region" description="Low complexity" evidence="4">
    <location>
        <begin position="490"/>
        <end position="503"/>
    </location>
</feature>
<feature type="repeat" description="WD" evidence="3">
    <location>
        <begin position="375"/>
        <end position="406"/>
    </location>
</feature>
<feature type="region of interest" description="Disordered" evidence="4">
    <location>
        <begin position="292"/>
        <end position="332"/>
    </location>
</feature>
<comment type="caution">
    <text evidence="5">The sequence shown here is derived from an EMBL/GenBank/DDBJ whole genome shotgun (WGS) entry which is preliminary data.</text>
</comment>
<dbReference type="PROSITE" id="PS50082">
    <property type="entry name" value="WD_REPEATS_2"/>
    <property type="match status" value="2"/>
</dbReference>
<feature type="repeat" description="WD" evidence="3">
    <location>
        <begin position="52"/>
        <end position="93"/>
    </location>
</feature>
<keyword evidence="1 3" id="KW-0853">WD repeat</keyword>
<gene>
    <name evidence="5" type="ORF">NE237_018887</name>
</gene>
<evidence type="ECO:0000256" key="3">
    <source>
        <dbReference type="PROSITE-ProRule" id="PRU00221"/>
    </source>
</evidence>
<dbReference type="SMART" id="SM00320">
    <property type="entry name" value="WD40"/>
    <property type="match status" value="7"/>
</dbReference>
<dbReference type="Gene3D" id="2.130.10.10">
    <property type="entry name" value="YVTN repeat-like/Quinoprotein amine dehydrogenase"/>
    <property type="match status" value="1"/>
</dbReference>
<dbReference type="InterPro" id="IPR015943">
    <property type="entry name" value="WD40/YVTN_repeat-like_dom_sf"/>
</dbReference>
<evidence type="ECO:0000313" key="6">
    <source>
        <dbReference type="Proteomes" id="UP001141806"/>
    </source>
</evidence>
<dbReference type="GO" id="GO:0005737">
    <property type="term" value="C:cytoplasm"/>
    <property type="evidence" value="ECO:0007669"/>
    <property type="project" value="TreeGrafter"/>
</dbReference>
<evidence type="ECO:0000256" key="2">
    <source>
        <dbReference type="ARBA" id="ARBA00022737"/>
    </source>
</evidence>
<dbReference type="InterPro" id="IPR045151">
    <property type="entry name" value="DCAF8"/>
</dbReference>
<proteinExistence type="predicted"/>
<dbReference type="EMBL" id="JAMYWD010000007">
    <property type="protein sequence ID" value="KAJ4967038.1"/>
    <property type="molecule type" value="Genomic_DNA"/>
</dbReference>
<sequence>MSRFGKRTRTSSEKEVLWLYQREIGELPPRTFKSTAGASENLVLQLDLYKKLEKHRGCVNTISFNAVGDILVSGSDDRLVKLWDWEAGRVKLSFHSGHTDNVFQAKIMPFTDDRIIVTCAADGQVRHATILEHGKVETVMLGKHQGRAHKLSVEPGSPHIFYTCGEDGLVQHFDLRTGIATELFTCKSFHDKSRYSTVHLNTIAIDPRNPNFFAVGGSDEYARLYDIRKYKWDGSTDFGQPADSFCPPHLIGDSETGITGLSFSYQSELLVSYNNEQIYLFTGDMGLGPSPIAASSSSGDGKAAGTESDPVSISSPPSQDSDKRSVPQVYRGHRNRDTVKGVGFFGPHSEYVASGSDCGRIFIWRKKGGQLLRAMEADKNIVNCIEPHPHATFLASSGIENDVKIWIPKASERTSLPVNLEQVKRQRRRLLYRLSYPQELMFQILSLQGQRSRPDSVEEDSEPSRELLDLVMSFNSNRDGSSDDDDGTGDDSNNPGTGDCTVN</sequence>
<dbReference type="OrthoDB" id="4869960at2759"/>
<feature type="region of interest" description="Disordered" evidence="4">
    <location>
        <begin position="473"/>
        <end position="503"/>
    </location>
</feature>
<accession>A0A9Q0KAP9</accession>
<dbReference type="SUPFAM" id="SSF50978">
    <property type="entry name" value="WD40 repeat-like"/>
    <property type="match status" value="1"/>
</dbReference>
<dbReference type="InterPro" id="IPR036322">
    <property type="entry name" value="WD40_repeat_dom_sf"/>
</dbReference>
<feature type="compositionally biased region" description="Polar residues" evidence="4">
    <location>
        <begin position="309"/>
        <end position="319"/>
    </location>
</feature>
<organism evidence="5 6">
    <name type="scientific">Protea cynaroides</name>
    <dbReference type="NCBI Taxonomy" id="273540"/>
    <lineage>
        <taxon>Eukaryota</taxon>
        <taxon>Viridiplantae</taxon>
        <taxon>Streptophyta</taxon>
        <taxon>Embryophyta</taxon>
        <taxon>Tracheophyta</taxon>
        <taxon>Spermatophyta</taxon>
        <taxon>Magnoliopsida</taxon>
        <taxon>Proteales</taxon>
        <taxon>Proteaceae</taxon>
        <taxon>Protea</taxon>
    </lineage>
</organism>
<evidence type="ECO:0000256" key="1">
    <source>
        <dbReference type="ARBA" id="ARBA00022574"/>
    </source>
</evidence>
<name>A0A9Q0KAP9_9MAGN</name>
<evidence type="ECO:0000256" key="4">
    <source>
        <dbReference type="SAM" id="MobiDB-lite"/>
    </source>
</evidence>
<dbReference type="AlphaFoldDB" id="A0A9Q0KAP9"/>
<dbReference type="PANTHER" id="PTHR15574:SF21">
    <property type="entry name" value="DDB1- AND CUL4-ASSOCIATED FACTOR 8"/>
    <property type="match status" value="1"/>
</dbReference>
<dbReference type="Pfam" id="PF00400">
    <property type="entry name" value="WD40"/>
    <property type="match status" value="3"/>
</dbReference>
<dbReference type="PANTHER" id="PTHR15574">
    <property type="entry name" value="WD REPEAT DOMAIN-CONTAINING FAMILY"/>
    <property type="match status" value="1"/>
</dbReference>
<evidence type="ECO:0008006" key="7">
    <source>
        <dbReference type="Google" id="ProtNLM"/>
    </source>
</evidence>
<keyword evidence="2" id="KW-0677">Repeat</keyword>
<protein>
    <recommendedName>
        <fullName evidence="7">DDB1-and CUL4-associated factor 8</fullName>
    </recommendedName>
</protein>
<dbReference type="GO" id="GO:0080008">
    <property type="term" value="C:Cul4-RING E3 ubiquitin ligase complex"/>
    <property type="evidence" value="ECO:0007669"/>
    <property type="project" value="TreeGrafter"/>
</dbReference>